<gene>
    <name evidence="2" type="ORF">EK0264_07320</name>
</gene>
<dbReference type="InterPro" id="IPR001387">
    <property type="entry name" value="Cro/C1-type_HTH"/>
</dbReference>
<accession>A0A7L4YM23</accession>
<evidence type="ECO:0000313" key="2">
    <source>
        <dbReference type="EMBL" id="QHC00102.1"/>
    </source>
</evidence>
<dbReference type="KEGG" id="eke:EK0264_07320"/>
<dbReference type="RefSeq" id="WP_159544251.1">
    <property type="nucleotide sequence ID" value="NZ_CP047156.1"/>
</dbReference>
<organism evidence="2 3">
    <name type="scientific">Epidermidibacterium keratini</name>
    <dbReference type="NCBI Taxonomy" id="1891644"/>
    <lineage>
        <taxon>Bacteria</taxon>
        <taxon>Bacillati</taxon>
        <taxon>Actinomycetota</taxon>
        <taxon>Actinomycetes</taxon>
        <taxon>Sporichthyales</taxon>
        <taxon>Sporichthyaceae</taxon>
        <taxon>Epidermidibacterium</taxon>
    </lineage>
</organism>
<dbReference type="AlphaFoldDB" id="A0A7L4YM23"/>
<evidence type="ECO:0000259" key="1">
    <source>
        <dbReference type="PROSITE" id="PS50943"/>
    </source>
</evidence>
<dbReference type="Proteomes" id="UP000463857">
    <property type="component" value="Chromosome"/>
</dbReference>
<protein>
    <submittedName>
        <fullName evidence="2">Helix-turn-helix domain-containing protein</fullName>
    </submittedName>
</protein>
<dbReference type="CDD" id="cd00093">
    <property type="entry name" value="HTH_XRE"/>
    <property type="match status" value="1"/>
</dbReference>
<sequence>MADNVVPFARPKPRMPERTRRAPLLREALGEVLREERHRQARTLKDVAKDAGVSTPYLSEIERGRKEPSSECIAAVGDALGLRLVDVVSRVERRLGGYDAVLLAA</sequence>
<dbReference type="InParanoid" id="A0A7L4YM23"/>
<dbReference type="SUPFAM" id="SSF47413">
    <property type="entry name" value="lambda repressor-like DNA-binding domains"/>
    <property type="match status" value="1"/>
</dbReference>
<dbReference type="OrthoDB" id="3188736at2"/>
<dbReference type="InterPro" id="IPR010982">
    <property type="entry name" value="Lambda_DNA-bd_dom_sf"/>
</dbReference>
<proteinExistence type="predicted"/>
<keyword evidence="3" id="KW-1185">Reference proteome</keyword>
<evidence type="ECO:0000313" key="3">
    <source>
        <dbReference type="Proteomes" id="UP000463857"/>
    </source>
</evidence>
<dbReference type="PROSITE" id="PS50943">
    <property type="entry name" value="HTH_CROC1"/>
    <property type="match status" value="1"/>
</dbReference>
<feature type="domain" description="HTH cro/C1-type" evidence="1">
    <location>
        <begin position="33"/>
        <end position="87"/>
    </location>
</feature>
<dbReference type="GO" id="GO:0003677">
    <property type="term" value="F:DNA binding"/>
    <property type="evidence" value="ECO:0007669"/>
    <property type="project" value="InterPro"/>
</dbReference>
<dbReference type="Gene3D" id="1.10.260.40">
    <property type="entry name" value="lambda repressor-like DNA-binding domains"/>
    <property type="match status" value="1"/>
</dbReference>
<dbReference type="EMBL" id="CP047156">
    <property type="protein sequence ID" value="QHC00102.1"/>
    <property type="molecule type" value="Genomic_DNA"/>
</dbReference>
<dbReference type="SMART" id="SM00530">
    <property type="entry name" value="HTH_XRE"/>
    <property type="match status" value="1"/>
</dbReference>
<name>A0A7L4YM23_9ACTN</name>
<reference evidence="2 3" key="1">
    <citation type="journal article" date="2018" name="Int. J. Syst. Evol. Microbiol.">
        <title>Epidermidibacterium keratini gen. nov., sp. nov., a member of the family Sporichthyaceae, isolated from keratin epidermis.</title>
        <authorList>
            <person name="Lee D.G."/>
            <person name="Trujillo M.E."/>
            <person name="Kang S."/>
            <person name="Nam J.J."/>
            <person name="Kim Y.J."/>
        </authorList>
    </citation>
    <scope>NUCLEOTIDE SEQUENCE [LARGE SCALE GENOMIC DNA]</scope>
    <source>
        <strain evidence="2 3">EPI-7</strain>
    </source>
</reference>
<dbReference type="Pfam" id="PF13560">
    <property type="entry name" value="HTH_31"/>
    <property type="match status" value="1"/>
</dbReference>